<evidence type="ECO:0000259" key="6">
    <source>
        <dbReference type="Pfam" id="PF01416"/>
    </source>
</evidence>
<dbReference type="Proteomes" id="UP001597458">
    <property type="component" value="Unassembled WGS sequence"/>
</dbReference>
<keyword evidence="3 4" id="KW-0413">Isomerase</keyword>
<organism evidence="7 8">
    <name type="scientific">Terrilactibacillus laevilacticus</name>
    <dbReference type="NCBI Taxonomy" id="1380157"/>
    <lineage>
        <taxon>Bacteria</taxon>
        <taxon>Bacillati</taxon>
        <taxon>Bacillota</taxon>
        <taxon>Bacilli</taxon>
        <taxon>Bacillales</taxon>
        <taxon>Bacillaceae</taxon>
        <taxon>Terrilactibacillus</taxon>
    </lineage>
</organism>
<evidence type="ECO:0000256" key="5">
    <source>
        <dbReference type="RuleBase" id="RU003792"/>
    </source>
</evidence>
<feature type="active site" description="Nucleophile" evidence="4">
    <location>
        <position position="53"/>
    </location>
</feature>
<proteinExistence type="inferred from homology"/>
<dbReference type="EMBL" id="JBHUMR010000010">
    <property type="protein sequence ID" value="MFD2617410.1"/>
    <property type="molecule type" value="Genomic_DNA"/>
</dbReference>
<gene>
    <name evidence="4 7" type="primary">truA</name>
    <name evidence="7" type="ORF">ACFSTF_08855</name>
</gene>
<comment type="caution">
    <text evidence="4">Lacks conserved residue(s) required for the propagation of feature annotation.</text>
</comment>
<dbReference type="Gene3D" id="3.30.70.580">
    <property type="entry name" value="Pseudouridine synthase I, catalytic domain, N-terminal subdomain"/>
    <property type="match status" value="1"/>
</dbReference>
<reference evidence="8" key="1">
    <citation type="journal article" date="2019" name="Int. J. Syst. Evol. Microbiol.">
        <title>The Global Catalogue of Microorganisms (GCM) 10K type strain sequencing project: providing services to taxonomists for standard genome sequencing and annotation.</title>
        <authorList>
            <consortium name="The Broad Institute Genomics Platform"/>
            <consortium name="The Broad Institute Genome Sequencing Center for Infectious Disease"/>
            <person name="Wu L."/>
            <person name="Ma J."/>
        </authorList>
    </citation>
    <scope>NUCLEOTIDE SEQUENCE [LARGE SCALE GENOMIC DNA]</scope>
    <source>
        <strain evidence="8">TISTR 2241</strain>
    </source>
</reference>
<comment type="caution">
    <text evidence="7">The sequence shown here is derived from an EMBL/GenBank/DDBJ whole genome shotgun (WGS) entry which is preliminary data.</text>
</comment>
<keyword evidence="2 4" id="KW-0819">tRNA processing</keyword>
<protein>
    <recommendedName>
        <fullName evidence="4">tRNA pseudouridine synthase A</fullName>
        <ecNumber evidence="4">5.4.99.12</ecNumber>
    </recommendedName>
    <alternativeName>
        <fullName evidence="4">tRNA pseudouridine(38-40) synthase</fullName>
    </alternativeName>
    <alternativeName>
        <fullName evidence="4">tRNA pseudouridylate synthase I</fullName>
    </alternativeName>
    <alternativeName>
        <fullName evidence="4">tRNA-uridine isomerase I</fullName>
    </alternativeName>
</protein>
<evidence type="ECO:0000313" key="8">
    <source>
        <dbReference type="Proteomes" id="UP001597458"/>
    </source>
</evidence>
<dbReference type="InterPro" id="IPR020097">
    <property type="entry name" value="PsdUridine_synth_TruA_a/b_dom"/>
</dbReference>
<sequence>MVKLKCTVTYDGTNFSGYQIQPNKRTVQGTIETVLKKIHKGLEVKIVASGRTDAGVHAHEQVFHFVTKLNIPSANWKKALNSLLPDDIYIRKVEQVSADFHARYDVKRKEYRYKLLVDKEQDVFRRHYTYHVPMPLNKEAMEEAAKVFIGEHDFTSLCATNTSVVDKVRTIYKLSIIEDSNHEWVIQVIGSGFLYQMVRIIVGTLLDVGKGKLTPKDVTDIIEKKDRSYASQTAPPQGLTMWKVTY</sequence>
<dbReference type="GO" id="GO:0160147">
    <property type="term" value="F:tRNA pseudouridine(38-40) synthase activity"/>
    <property type="evidence" value="ECO:0007669"/>
    <property type="project" value="UniProtKB-EC"/>
</dbReference>
<evidence type="ECO:0000256" key="3">
    <source>
        <dbReference type="ARBA" id="ARBA00023235"/>
    </source>
</evidence>
<keyword evidence="8" id="KW-1185">Reference proteome</keyword>
<comment type="catalytic activity">
    <reaction evidence="4 5">
        <text>uridine(38/39/40) in tRNA = pseudouridine(38/39/40) in tRNA</text>
        <dbReference type="Rhea" id="RHEA:22376"/>
        <dbReference type="Rhea" id="RHEA-COMP:10085"/>
        <dbReference type="Rhea" id="RHEA-COMP:10087"/>
        <dbReference type="ChEBI" id="CHEBI:65314"/>
        <dbReference type="ChEBI" id="CHEBI:65315"/>
        <dbReference type="EC" id="5.4.99.12"/>
    </reaction>
</comment>
<feature type="domain" description="Pseudouridine synthase I TruA alpha/beta" evidence="6">
    <location>
        <begin position="9"/>
        <end position="105"/>
    </location>
</feature>
<dbReference type="RefSeq" id="WP_141191450.1">
    <property type="nucleotide sequence ID" value="NZ_JBHUMR010000010.1"/>
</dbReference>
<feature type="domain" description="Pseudouridine synthase I TruA alpha/beta" evidence="6">
    <location>
        <begin position="144"/>
        <end position="246"/>
    </location>
</feature>
<dbReference type="PIRSF" id="PIRSF001430">
    <property type="entry name" value="tRNA_psdUrid_synth"/>
    <property type="match status" value="1"/>
</dbReference>
<feature type="binding site" evidence="4">
    <location>
        <position position="111"/>
    </location>
    <ligand>
        <name>substrate</name>
    </ligand>
</feature>
<comment type="similarity">
    <text evidence="1 4 5">Belongs to the tRNA pseudouridine synthase TruA family.</text>
</comment>
<dbReference type="Pfam" id="PF01416">
    <property type="entry name" value="PseudoU_synth_1"/>
    <property type="match status" value="2"/>
</dbReference>
<evidence type="ECO:0000256" key="4">
    <source>
        <dbReference type="HAMAP-Rule" id="MF_00171"/>
    </source>
</evidence>
<dbReference type="InterPro" id="IPR020094">
    <property type="entry name" value="TruA/RsuA/RluB/E/F_N"/>
</dbReference>
<comment type="subunit">
    <text evidence="4">Homodimer.</text>
</comment>
<name>A0ABW5PR98_9BACI</name>
<dbReference type="InterPro" id="IPR020095">
    <property type="entry name" value="PsdUridine_synth_TruA_C"/>
</dbReference>
<dbReference type="PANTHER" id="PTHR11142">
    <property type="entry name" value="PSEUDOURIDYLATE SYNTHASE"/>
    <property type="match status" value="1"/>
</dbReference>
<comment type="function">
    <text evidence="4">Formation of pseudouridine at positions 38, 39 and 40 in the anticodon stem and loop of transfer RNAs.</text>
</comment>
<dbReference type="HAMAP" id="MF_00171">
    <property type="entry name" value="TruA"/>
    <property type="match status" value="1"/>
</dbReference>
<dbReference type="CDD" id="cd02570">
    <property type="entry name" value="PseudoU_synth_EcTruA"/>
    <property type="match status" value="1"/>
</dbReference>
<dbReference type="SUPFAM" id="SSF55120">
    <property type="entry name" value="Pseudouridine synthase"/>
    <property type="match status" value="1"/>
</dbReference>
<dbReference type="InterPro" id="IPR001406">
    <property type="entry name" value="PsdUridine_synth_TruA"/>
</dbReference>
<evidence type="ECO:0000256" key="2">
    <source>
        <dbReference type="ARBA" id="ARBA00022694"/>
    </source>
</evidence>
<dbReference type="EC" id="5.4.99.12" evidence="4"/>
<evidence type="ECO:0000256" key="1">
    <source>
        <dbReference type="ARBA" id="ARBA00009375"/>
    </source>
</evidence>
<dbReference type="Gene3D" id="3.30.70.660">
    <property type="entry name" value="Pseudouridine synthase I, catalytic domain, C-terminal subdomain"/>
    <property type="match status" value="1"/>
</dbReference>
<evidence type="ECO:0000313" key="7">
    <source>
        <dbReference type="EMBL" id="MFD2617410.1"/>
    </source>
</evidence>
<dbReference type="NCBIfam" id="TIGR00071">
    <property type="entry name" value="hisT_truA"/>
    <property type="match status" value="1"/>
</dbReference>
<dbReference type="PANTHER" id="PTHR11142:SF0">
    <property type="entry name" value="TRNA PSEUDOURIDINE SYNTHASE-LIKE 1"/>
    <property type="match status" value="1"/>
</dbReference>
<accession>A0ABW5PR98</accession>
<dbReference type="InterPro" id="IPR020103">
    <property type="entry name" value="PsdUridine_synth_cat_dom_sf"/>
</dbReference>